<dbReference type="PATRIC" id="fig|1678840.3.peg.2378"/>
<gene>
    <name evidence="6" type="ORF">ATC1_13979</name>
</gene>
<dbReference type="InterPro" id="IPR035919">
    <property type="entry name" value="EAL_sf"/>
</dbReference>
<dbReference type="InterPro" id="IPR035965">
    <property type="entry name" value="PAS-like_dom_sf"/>
</dbReference>
<reference evidence="6" key="1">
    <citation type="journal article" date="2015" name="Genome Announc.">
        <title>Draft Genome Sequence of Anaerolineae Strain TC1, a Novel Isolate from a Methanogenic Wastewater Treatment System.</title>
        <authorList>
            <person name="Matsuura N."/>
            <person name="Tourlousse D.M."/>
            <person name="Sun L."/>
            <person name="Toyonaga M."/>
            <person name="Kuroda K."/>
            <person name="Ohashi A."/>
            <person name="Cruz R."/>
            <person name="Yamaguchi T."/>
            <person name="Sekiguchi Y."/>
        </authorList>
    </citation>
    <scope>NUCLEOTIDE SEQUENCE [LARGE SCALE GENOMIC DNA]</scope>
    <source>
        <strain evidence="6">TC1</strain>
    </source>
</reference>
<feature type="domain" description="EAL" evidence="5">
    <location>
        <begin position="570"/>
        <end position="827"/>
    </location>
</feature>
<dbReference type="GO" id="GO:0000160">
    <property type="term" value="P:phosphorelay signal transduction system"/>
    <property type="evidence" value="ECO:0007669"/>
    <property type="project" value="InterPro"/>
</dbReference>
<dbReference type="SUPFAM" id="SSF141868">
    <property type="entry name" value="EAL domain-like"/>
    <property type="match status" value="1"/>
</dbReference>
<dbReference type="PROSITE" id="PS50110">
    <property type="entry name" value="RESPONSE_REGULATORY"/>
    <property type="match status" value="1"/>
</dbReference>
<dbReference type="Pfam" id="PF00072">
    <property type="entry name" value="Response_reg"/>
    <property type="match status" value="1"/>
</dbReference>
<dbReference type="SMART" id="SM00448">
    <property type="entry name" value="REC"/>
    <property type="match status" value="1"/>
</dbReference>
<feature type="domain" description="Response regulatory" evidence="2">
    <location>
        <begin position="4"/>
        <end position="119"/>
    </location>
</feature>
<evidence type="ECO:0000259" key="2">
    <source>
        <dbReference type="PROSITE" id="PS50110"/>
    </source>
</evidence>
<organism evidence="6">
    <name type="scientific">Flexilinea flocculi</name>
    <dbReference type="NCBI Taxonomy" id="1678840"/>
    <lineage>
        <taxon>Bacteria</taxon>
        <taxon>Bacillati</taxon>
        <taxon>Chloroflexota</taxon>
        <taxon>Anaerolineae</taxon>
        <taxon>Anaerolineales</taxon>
        <taxon>Anaerolineaceae</taxon>
        <taxon>Flexilinea</taxon>
    </lineage>
</organism>
<dbReference type="SUPFAM" id="SSF55785">
    <property type="entry name" value="PYP-like sensor domain (PAS domain)"/>
    <property type="match status" value="2"/>
</dbReference>
<protein>
    <submittedName>
        <fullName evidence="6">Protein containing PAS domain S-box</fullName>
    </submittedName>
</protein>
<dbReference type="CDD" id="cd01948">
    <property type="entry name" value="EAL"/>
    <property type="match status" value="1"/>
</dbReference>
<dbReference type="SMART" id="SM00086">
    <property type="entry name" value="PAC"/>
    <property type="match status" value="2"/>
</dbReference>
<evidence type="ECO:0000259" key="3">
    <source>
        <dbReference type="PROSITE" id="PS50112"/>
    </source>
</evidence>
<dbReference type="InterPro" id="IPR001633">
    <property type="entry name" value="EAL_dom"/>
</dbReference>
<dbReference type="InterPro" id="IPR001789">
    <property type="entry name" value="Sig_transdc_resp-reg_receiver"/>
</dbReference>
<evidence type="ECO:0000256" key="1">
    <source>
        <dbReference type="PROSITE-ProRule" id="PRU00169"/>
    </source>
</evidence>
<name>A0A0S7BKQ6_9CHLR</name>
<dbReference type="Gene3D" id="3.20.20.450">
    <property type="entry name" value="EAL domain"/>
    <property type="match status" value="1"/>
</dbReference>
<dbReference type="SMART" id="SM00052">
    <property type="entry name" value="EAL"/>
    <property type="match status" value="1"/>
</dbReference>
<dbReference type="Gene3D" id="3.30.450.20">
    <property type="entry name" value="PAS domain"/>
    <property type="match status" value="2"/>
</dbReference>
<feature type="domain" description="PAS" evidence="3">
    <location>
        <begin position="161"/>
        <end position="212"/>
    </location>
</feature>
<proteinExistence type="predicted"/>
<dbReference type="CDD" id="cd00130">
    <property type="entry name" value="PAS"/>
    <property type="match status" value="2"/>
</dbReference>
<dbReference type="InterPro" id="IPR000700">
    <property type="entry name" value="PAS-assoc_C"/>
</dbReference>
<dbReference type="InterPro" id="IPR013655">
    <property type="entry name" value="PAS_fold_3"/>
</dbReference>
<feature type="domain" description="PAC" evidence="4">
    <location>
        <begin position="347"/>
        <end position="399"/>
    </location>
</feature>
<dbReference type="Gene3D" id="3.30.70.270">
    <property type="match status" value="1"/>
</dbReference>
<dbReference type="PROSITE" id="PS50113">
    <property type="entry name" value="PAC"/>
    <property type="match status" value="2"/>
</dbReference>
<dbReference type="PANTHER" id="PTHR33121:SF71">
    <property type="entry name" value="OXYGEN SENSOR PROTEIN DOSP"/>
    <property type="match status" value="1"/>
</dbReference>
<dbReference type="InterPro" id="IPR029787">
    <property type="entry name" value="Nucleotide_cyclase"/>
</dbReference>
<dbReference type="NCBIfam" id="TIGR00229">
    <property type="entry name" value="sensory_box"/>
    <property type="match status" value="2"/>
</dbReference>
<dbReference type="PROSITE" id="PS50112">
    <property type="entry name" value="PAS"/>
    <property type="match status" value="2"/>
</dbReference>
<dbReference type="InterPro" id="IPR043128">
    <property type="entry name" value="Rev_trsase/Diguanyl_cyclase"/>
</dbReference>
<evidence type="ECO:0000313" key="7">
    <source>
        <dbReference type="Proteomes" id="UP000053370"/>
    </source>
</evidence>
<dbReference type="InterPro" id="IPR001610">
    <property type="entry name" value="PAC"/>
</dbReference>
<sequence>MTIKILIVDDSAADRLLIQQMLGEYQVVTANDGLEAIQKIEADPAISLVLLDINMPNMDGFQFLTLLKSDERYRKIRTVILTNYQDLDNEIKSLKLGAVDYIRKPVQMDLLRTRVAIYIELLRIQNAYEQKLQEQGLTYDVIFHQAPIGIAISQRSGISDNEDDILIDVNPMYERITGRTKEEQARVGWRNFTHPDDLERDRENLKKLREGEIQSYAMDKRYIKPDESIVWVHMVVAPLTLSTSNLFTHICLVQDITWRKEIEAKLLESERSKSVLLSHLPGLAYRCNYDRDWTMQYVSTGCYSLTGYQPESLINNRDISYNEIISPEYRTLLWNLWQQNLNEKIPFQYEYEIITAKGDHKWVLEMGEGIYNKKGEVEALEGIVIDISDRKQIENTLRFTNEHDPWTGLYNRNFLENLLEMDAKEQQEIKRAVISINLSSVQSLSTTYGYHYTQEFIRSIVDVLLPYCTETRQLFNTYENRFVFYVRDYQTKAELVSFCETILCLLDPLLSIERINCGIGVTEINSRNQWDVNQLLKNLLIASERSLELHERDLEICFYDAEMEKRLLREAEVKHELARIASDENDGGLFLQYQPILDLKTNQICGFEALARIQGGKIGLISPLEFIPIAEKTKLIIPVGKKIITQASRFYKKLTADSNKTLNIAINVSVIQLLNKDFCNIIQELIHEIPIKPESVCLEITESVFATNYEEINFILGQLKEIGFHIAIDDFGTGYSSLSREHELNVDCLKIDKEFINNLMQMNPELSFVSDIISMAHKVGHVVVAEGVEYEEQLQYLYRCGCDMVQGYLISRPIHEDAALELGRNSKTLDQILERNGAK</sequence>
<feature type="modified residue" description="4-aspartylphosphate" evidence="1">
    <location>
        <position position="52"/>
    </location>
</feature>
<dbReference type="GO" id="GO:0071111">
    <property type="term" value="F:cyclic-guanylate-specific phosphodiesterase activity"/>
    <property type="evidence" value="ECO:0007669"/>
    <property type="project" value="InterPro"/>
</dbReference>
<dbReference type="PANTHER" id="PTHR33121">
    <property type="entry name" value="CYCLIC DI-GMP PHOSPHODIESTERASE PDEF"/>
    <property type="match status" value="1"/>
</dbReference>
<keyword evidence="1" id="KW-0597">Phosphoprotein</keyword>
<evidence type="ECO:0000313" key="6">
    <source>
        <dbReference type="EMBL" id="GAP40997.1"/>
    </source>
</evidence>
<evidence type="ECO:0000259" key="5">
    <source>
        <dbReference type="PROSITE" id="PS50883"/>
    </source>
</evidence>
<dbReference type="SMART" id="SM00091">
    <property type="entry name" value="PAS"/>
    <property type="match status" value="2"/>
</dbReference>
<feature type="domain" description="PAS" evidence="3">
    <location>
        <begin position="290"/>
        <end position="344"/>
    </location>
</feature>
<evidence type="ECO:0000259" key="4">
    <source>
        <dbReference type="PROSITE" id="PS50113"/>
    </source>
</evidence>
<dbReference type="InterPro" id="IPR011006">
    <property type="entry name" value="CheY-like_superfamily"/>
</dbReference>
<dbReference type="Gene3D" id="3.40.50.2300">
    <property type="match status" value="1"/>
</dbReference>
<dbReference type="Pfam" id="PF08447">
    <property type="entry name" value="PAS_3"/>
    <property type="match status" value="2"/>
</dbReference>
<keyword evidence="7" id="KW-1185">Reference proteome</keyword>
<dbReference type="InterPro" id="IPR050706">
    <property type="entry name" value="Cyclic-di-GMP_PDE-like"/>
</dbReference>
<dbReference type="PROSITE" id="PS50883">
    <property type="entry name" value="EAL"/>
    <property type="match status" value="1"/>
</dbReference>
<dbReference type="SUPFAM" id="SSF52172">
    <property type="entry name" value="CheY-like"/>
    <property type="match status" value="1"/>
</dbReference>
<dbReference type="RefSeq" id="WP_062281318.1">
    <property type="nucleotide sequence ID" value="NZ_DF968181.1"/>
</dbReference>
<feature type="domain" description="PAC" evidence="4">
    <location>
        <begin position="216"/>
        <end position="268"/>
    </location>
</feature>
<dbReference type="InterPro" id="IPR000160">
    <property type="entry name" value="GGDEF_dom"/>
</dbReference>
<accession>A0A0S7BKQ6</accession>
<dbReference type="STRING" id="1678840.ATC1_13979"/>
<dbReference type="SUPFAM" id="SSF55073">
    <property type="entry name" value="Nucleotide cyclase"/>
    <property type="match status" value="1"/>
</dbReference>
<dbReference type="SMART" id="SM00267">
    <property type="entry name" value="GGDEF"/>
    <property type="match status" value="1"/>
</dbReference>
<dbReference type="Pfam" id="PF00563">
    <property type="entry name" value="EAL"/>
    <property type="match status" value="1"/>
</dbReference>
<dbReference type="OrthoDB" id="9794845at2"/>
<dbReference type="InterPro" id="IPR000014">
    <property type="entry name" value="PAS"/>
</dbReference>
<dbReference type="EMBL" id="DF968181">
    <property type="protein sequence ID" value="GAP40997.1"/>
    <property type="molecule type" value="Genomic_DNA"/>
</dbReference>
<dbReference type="Proteomes" id="UP000053370">
    <property type="component" value="Unassembled WGS sequence"/>
</dbReference>
<dbReference type="AlphaFoldDB" id="A0A0S7BKQ6"/>
<dbReference type="Pfam" id="PF00990">
    <property type="entry name" value="GGDEF"/>
    <property type="match status" value="1"/>
</dbReference>